<dbReference type="EMBL" id="JBGFFE010000015">
    <property type="protein sequence ID" value="MEY8764077.1"/>
    <property type="molecule type" value="Genomic_DNA"/>
</dbReference>
<dbReference type="InterPro" id="IPR003759">
    <property type="entry name" value="Cbl-bd_cap"/>
</dbReference>
<dbReference type="Gene3D" id="1.10.1240.10">
    <property type="entry name" value="Methionine synthase domain"/>
    <property type="match status" value="1"/>
</dbReference>
<dbReference type="PROSITE" id="PS51332">
    <property type="entry name" value="B12_BINDING"/>
    <property type="match status" value="1"/>
</dbReference>
<dbReference type="InterPro" id="IPR036724">
    <property type="entry name" value="Cobalamin-bd_sf"/>
</dbReference>
<dbReference type="InterPro" id="IPR036594">
    <property type="entry name" value="Meth_synthase_dom"/>
</dbReference>
<keyword evidence="2" id="KW-0170">Cobalt</keyword>
<sequence length="211" mass="22904">MDYKLLTQSVGDLDEDKVYEMVKEFVSSNPKEEEAQKVVNACQNGMGIVGDLFDKGEYFVGDLIFAGELLNNAIDILKPVIGSGNSKKVGTIVLGTVKGDLHDIGKNIFKSMVEAAGFEVYDIGIDQSASAFIGKIREVHPQIVGMSGVLTLAIDSMKQIIDEFKKENIRDKIKIVIGGNAVTKEACEYVGADSYNTNAAEGVKTCLRWVS</sequence>
<accession>A0ABV4DYU8</accession>
<organism evidence="5 6">
    <name type="scientific">Clostridium lapidicellarium</name>
    <dbReference type="NCBI Taxonomy" id="3240931"/>
    <lineage>
        <taxon>Bacteria</taxon>
        <taxon>Bacillati</taxon>
        <taxon>Bacillota</taxon>
        <taxon>Clostridia</taxon>
        <taxon>Eubacteriales</taxon>
        <taxon>Clostridiaceae</taxon>
        <taxon>Clostridium</taxon>
    </lineage>
</organism>
<comment type="caution">
    <text evidence="5">The sequence shown here is derived from an EMBL/GenBank/DDBJ whole genome shotgun (WGS) entry which is preliminary data.</text>
</comment>
<dbReference type="SMART" id="SM01018">
    <property type="entry name" value="B12-binding_2"/>
    <property type="match status" value="1"/>
</dbReference>
<evidence type="ECO:0000313" key="5">
    <source>
        <dbReference type="EMBL" id="MEY8764077.1"/>
    </source>
</evidence>
<evidence type="ECO:0000256" key="1">
    <source>
        <dbReference type="ARBA" id="ARBA00022723"/>
    </source>
</evidence>
<dbReference type="Gene3D" id="3.40.50.280">
    <property type="entry name" value="Cobalamin-binding domain"/>
    <property type="match status" value="1"/>
</dbReference>
<dbReference type="Proteomes" id="UP001565220">
    <property type="component" value="Unassembled WGS sequence"/>
</dbReference>
<dbReference type="Pfam" id="PF02310">
    <property type="entry name" value="B12-binding"/>
    <property type="match status" value="1"/>
</dbReference>
<dbReference type="SUPFAM" id="SSF52242">
    <property type="entry name" value="Cobalamin (vitamin B12)-binding domain"/>
    <property type="match status" value="1"/>
</dbReference>
<dbReference type="RefSeq" id="WP_294182988.1">
    <property type="nucleotide sequence ID" value="NZ_JBGFFE010000015.1"/>
</dbReference>
<protein>
    <submittedName>
        <fullName evidence="5">B12-binding domain-containing protein</fullName>
    </submittedName>
</protein>
<evidence type="ECO:0000259" key="4">
    <source>
        <dbReference type="PROSITE" id="PS51337"/>
    </source>
</evidence>
<evidence type="ECO:0000259" key="3">
    <source>
        <dbReference type="PROSITE" id="PS51332"/>
    </source>
</evidence>
<evidence type="ECO:0000313" key="6">
    <source>
        <dbReference type="Proteomes" id="UP001565220"/>
    </source>
</evidence>
<name>A0ABV4DYU8_9CLOT</name>
<dbReference type="Pfam" id="PF02607">
    <property type="entry name" value="B12-binding_2"/>
    <property type="match status" value="1"/>
</dbReference>
<dbReference type="InterPro" id="IPR050554">
    <property type="entry name" value="Met_Synthase/Corrinoid"/>
</dbReference>
<dbReference type="InterPro" id="IPR006158">
    <property type="entry name" value="Cobalamin-bd"/>
</dbReference>
<dbReference type="SUPFAM" id="SSF47644">
    <property type="entry name" value="Methionine synthase domain"/>
    <property type="match status" value="1"/>
</dbReference>
<dbReference type="PANTHER" id="PTHR45833">
    <property type="entry name" value="METHIONINE SYNTHASE"/>
    <property type="match status" value="1"/>
</dbReference>
<keyword evidence="6" id="KW-1185">Reference proteome</keyword>
<feature type="domain" description="B12-binding" evidence="3">
    <location>
        <begin position="89"/>
        <end position="211"/>
    </location>
</feature>
<reference evidence="5 6" key="1">
    <citation type="submission" date="2024-08" db="EMBL/GenBank/DDBJ databases">
        <title>Clostridium lapicellarii sp. nov., and Clostridium renhuaiense sp. nov., two species isolated from the mud in a fermentation cellar used for producing sauce-flavour Chinese liquors.</title>
        <authorList>
            <person name="Yang F."/>
            <person name="Wang H."/>
            <person name="Chen L.Q."/>
            <person name="Zhou N."/>
            <person name="Lu J.J."/>
            <person name="Pu X.X."/>
            <person name="Wan B."/>
            <person name="Wang L."/>
            <person name="Liu S.J."/>
        </authorList>
    </citation>
    <scope>NUCLEOTIDE SEQUENCE [LARGE SCALE GENOMIC DNA]</scope>
    <source>
        <strain evidence="5 6">MT-113</strain>
    </source>
</reference>
<keyword evidence="1" id="KW-0479">Metal-binding</keyword>
<dbReference type="PANTHER" id="PTHR45833:SF1">
    <property type="entry name" value="METHIONINE SYNTHASE"/>
    <property type="match status" value="1"/>
</dbReference>
<feature type="domain" description="B12-binding N-terminal" evidence="4">
    <location>
        <begin position="1"/>
        <end position="89"/>
    </location>
</feature>
<proteinExistence type="predicted"/>
<evidence type="ECO:0000256" key="2">
    <source>
        <dbReference type="ARBA" id="ARBA00023285"/>
    </source>
</evidence>
<dbReference type="PROSITE" id="PS51337">
    <property type="entry name" value="B12_BINDING_NTER"/>
    <property type="match status" value="1"/>
</dbReference>
<gene>
    <name evidence="5" type="ORF">AB8S09_10565</name>
</gene>